<sequence length="84" mass="9162">MNKPAREFESFVASLAGSTRGVDAAVAGADYNLRKAHELLATEGMACYNSQEDPDEFWTGQARVASAEIKNLKQLAKRIETGEE</sequence>
<name>A0ABX8ZNC2_9SPHN</name>
<keyword evidence="2" id="KW-1185">Reference proteome</keyword>
<dbReference type="RefSeq" id="WP_221424570.1">
    <property type="nucleotide sequence ID" value="NZ_CP081295.1"/>
</dbReference>
<accession>A0ABX8ZNC2</accession>
<proteinExistence type="predicted"/>
<evidence type="ECO:0000313" key="2">
    <source>
        <dbReference type="Proteomes" id="UP000824281"/>
    </source>
</evidence>
<dbReference type="EMBL" id="CP081295">
    <property type="protein sequence ID" value="QZD89062.1"/>
    <property type="molecule type" value="Genomic_DNA"/>
</dbReference>
<gene>
    <name evidence="1" type="ORF">K3148_09450</name>
</gene>
<organism evidence="1 2">
    <name type="scientific">Qipengyuania aurantiaca</name>
    <dbReference type="NCBI Taxonomy" id="2867233"/>
    <lineage>
        <taxon>Bacteria</taxon>
        <taxon>Pseudomonadati</taxon>
        <taxon>Pseudomonadota</taxon>
        <taxon>Alphaproteobacteria</taxon>
        <taxon>Sphingomonadales</taxon>
        <taxon>Erythrobacteraceae</taxon>
        <taxon>Qipengyuania</taxon>
    </lineage>
</organism>
<protein>
    <submittedName>
        <fullName evidence="1">Uncharacterized protein</fullName>
    </submittedName>
</protein>
<dbReference type="Proteomes" id="UP000824281">
    <property type="component" value="Chromosome"/>
</dbReference>
<reference evidence="1 2" key="1">
    <citation type="submission" date="2021-08" db="EMBL/GenBank/DDBJ databases">
        <title>Comparative Genomics Analysis of the Genus Qipengyuania Reveals Extensive Genetic Diversity and Metabolic Versatility, Including the Description of Fifteen Novel Species.</title>
        <authorList>
            <person name="Liu Y."/>
        </authorList>
    </citation>
    <scope>NUCLEOTIDE SEQUENCE [LARGE SCALE GENOMIC DNA]</scope>
    <source>
        <strain evidence="1 2">1NDH13</strain>
    </source>
</reference>
<evidence type="ECO:0000313" key="1">
    <source>
        <dbReference type="EMBL" id="QZD89062.1"/>
    </source>
</evidence>